<dbReference type="EMBL" id="OKRB01000098">
    <property type="protein sequence ID" value="SPE23612.1"/>
    <property type="molecule type" value="Genomic_DNA"/>
</dbReference>
<sequence length="443" mass="48284">MNLLKECAEVRRRGSARLAGLPCAGILLLMVPLLPAQMTNAKDQDLRARIKAALFVPQPLPALDVQNYGSFAVGPGVIAERVTYATEYGLRVPAIVYRPEKIRGKIPGLLVVNGHGADKTSWYSWYTGVEYAQAGAMVVTYDPIGEGERNDDHKDGVGEHDKLIDVPGVPQRMGGQMMTDVLQAVSYLASRREVDARRIGVLGFSMGSFVVSLAGAVDPRIHAVLLTGGGDLDGPGGYWDSSHAVMCQSGPYHALEFLGDRGAVLFALQANRGPTFIINGTNDTVVAIPQHGPDFFADLRKRTIAELGSDKNVFTTWFDPGASHRPAWVTKLAATWLDENLHFANWKTKQIAELPTIRIGEWAAKDDVILNKSAQREDRDAGLVAIDVGVPKLTPEQLSVLPMAEWEKHKNDFVYSVWARDAIADAEKDKQQLNGPASRPDGK</sequence>
<dbReference type="GO" id="GO:0008236">
    <property type="term" value="F:serine-type peptidase activity"/>
    <property type="evidence" value="ECO:0007669"/>
    <property type="project" value="InterPro"/>
</dbReference>
<keyword evidence="2" id="KW-0645">Protease</keyword>
<evidence type="ECO:0000313" key="2">
    <source>
        <dbReference type="EMBL" id="SPE23612.1"/>
    </source>
</evidence>
<reference evidence="3" key="1">
    <citation type="submission" date="2018-02" db="EMBL/GenBank/DDBJ databases">
        <authorList>
            <person name="Hausmann B."/>
        </authorList>
    </citation>
    <scope>NUCLEOTIDE SEQUENCE [LARGE SCALE GENOMIC DNA]</scope>
    <source>
        <strain evidence="3">Peat soil MAG SbA5</strain>
    </source>
</reference>
<dbReference type="GO" id="GO:0004177">
    <property type="term" value="F:aminopeptidase activity"/>
    <property type="evidence" value="ECO:0007669"/>
    <property type="project" value="UniProtKB-KW"/>
</dbReference>
<dbReference type="Proteomes" id="UP000239735">
    <property type="component" value="Unassembled WGS sequence"/>
</dbReference>
<proteinExistence type="predicted"/>
<organism evidence="2 3">
    <name type="scientific">Candidatus Sulfuritelmatomonas gaucii</name>
    <dbReference type="NCBI Taxonomy" id="2043161"/>
    <lineage>
        <taxon>Bacteria</taxon>
        <taxon>Pseudomonadati</taxon>
        <taxon>Acidobacteriota</taxon>
        <taxon>Terriglobia</taxon>
        <taxon>Terriglobales</taxon>
        <taxon>Acidobacteriaceae</taxon>
        <taxon>Candidatus Sulfuritelmatomonas</taxon>
    </lineage>
</organism>
<accession>A0A2N9LK48</accession>
<evidence type="ECO:0000259" key="1">
    <source>
        <dbReference type="Pfam" id="PF05448"/>
    </source>
</evidence>
<dbReference type="Gene3D" id="3.40.50.1820">
    <property type="entry name" value="alpha/beta hydrolase"/>
    <property type="match status" value="1"/>
</dbReference>
<dbReference type="Pfam" id="PF05448">
    <property type="entry name" value="AXE1"/>
    <property type="match status" value="1"/>
</dbReference>
<dbReference type="InterPro" id="IPR050261">
    <property type="entry name" value="FrsA_esterase"/>
</dbReference>
<dbReference type="OrthoDB" id="8183145at2"/>
<dbReference type="InterPro" id="IPR029058">
    <property type="entry name" value="AB_hydrolase_fold"/>
</dbReference>
<dbReference type="InterPro" id="IPR008391">
    <property type="entry name" value="AXE1_dom"/>
</dbReference>
<gene>
    <name evidence="2" type="ORF">SBA5_400023</name>
</gene>
<dbReference type="AlphaFoldDB" id="A0A2N9LK48"/>
<evidence type="ECO:0000313" key="3">
    <source>
        <dbReference type="Proteomes" id="UP000239735"/>
    </source>
</evidence>
<keyword evidence="2" id="KW-0031">Aminopeptidase</keyword>
<keyword evidence="2" id="KW-0378">Hydrolase</keyword>
<protein>
    <submittedName>
        <fullName evidence="2">Dipeptidyl aminopeptidases/acylaminoacyl-peptidase-like protein</fullName>
    </submittedName>
</protein>
<dbReference type="SUPFAM" id="SSF53474">
    <property type="entry name" value="alpha/beta-Hydrolases"/>
    <property type="match status" value="1"/>
</dbReference>
<name>A0A2N9LK48_9BACT</name>
<dbReference type="GO" id="GO:0006508">
    <property type="term" value="P:proteolysis"/>
    <property type="evidence" value="ECO:0007669"/>
    <property type="project" value="InterPro"/>
</dbReference>
<dbReference type="PANTHER" id="PTHR22946">
    <property type="entry name" value="DIENELACTONE HYDROLASE DOMAIN-CONTAINING PROTEIN-RELATED"/>
    <property type="match status" value="1"/>
</dbReference>
<feature type="domain" description="Acetyl xylan esterase" evidence="1">
    <location>
        <begin position="81"/>
        <end position="225"/>
    </location>
</feature>